<dbReference type="InterPro" id="IPR012337">
    <property type="entry name" value="RNaseH-like_sf"/>
</dbReference>
<reference evidence="1" key="2">
    <citation type="submission" date="2020-11" db="EMBL/GenBank/DDBJ databases">
        <authorList>
            <person name="McCartney M.A."/>
            <person name="Auch B."/>
            <person name="Kono T."/>
            <person name="Mallez S."/>
            <person name="Becker A."/>
            <person name="Gohl D.M."/>
            <person name="Silverstein K.A.T."/>
            <person name="Koren S."/>
            <person name="Bechman K.B."/>
            <person name="Herman A."/>
            <person name="Abrahante J.E."/>
            <person name="Garbe J."/>
        </authorList>
    </citation>
    <scope>NUCLEOTIDE SEQUENCE</scope>
    <source>
        <strain evidence="1">Duluth1</strain>
        <tissue evidence="1">Whole animal</tissue>
    </source>
</reference>
<name>A0A9D4NJM7_DREPO</name>
<dbReference type="Proteomes" id="UP000828390">
    <property type="component" value="Unassembled WGS sequence"/>
</dbReference>
<sequence>MSKLSAIQSILEGQTLRFKEVFHTRWLSFEGVVDALVTNYPSLVSLFLEDKSGKALCLYKPIATYKFLYTAHFMCDVLKPIAFLSKMYQKKDLCYSEVTTLLTATIQTLEHLSETRSGPMMTKFLKVTPQTP</sequence>
<dbReference type="SUPFAM" id="SSF53098">
    <property type="entry name" value="Ribonuclease H-like"/>
    <property type="match status" value="1"/>
</dbReference>
<proteinExistence type="predicted"/>
<dbReference type="AlphaFoldDB" id="A0A9D4NJM7"/>
<evidence type="ECO:0000313" key="2">
    <source>
        <dbReference type="Proteomes" id="UP000828390"/>
    </source>
</evidence>
<dbReference type="PANTHER" id="PTHR46880">
    <property type="entry name" value="RAS-ASSOCIATING DOMAIN-CONTAINING PROTEIN"/>
    <property type="match status" value="1"/>
</dbReference>
<dbReference type="EMBL" id="JAIWYP010000001">
    <property type="protein sequence ID" value="KAH3895466.1"/>
    <property type="molecule type" value="Genomic_DNA"/>
</dbReference>
<keyword evidence="2" id="KW-1185">Reference proteome</keyword>
<gene>
    <name evidence="1" type="ORF">DPMN_019631</name>
</gene>
<comment type="caution">
    <text evidence="1">The sequence shown here is derived from an EMBL/GenBank/DDBJ whole genome shotgun (WGS) entry which is preliminary data.</text>
</comment>
<protein>
    <submittedName>
        <fullName evidence="1">Uncharacterized protein</fullName>
    </submittedName>
</protein>
<reference evidence="1" key="1">
    <citation type="journal article" date="2019" name="bioRxiv">
        <title>The Genome of the Zebra Mussel, Dreissena polymorpha: A Resource for Invasive Species Research.</title>
        <authorList>
            <person name="McCartney M.A."/>
            <person name="Auch B."/>
            <person name="Kono T."/>
            <person name="Mallez S."/>
            <person name="Zhang Y."/>
            <person name="Obille A."/>
            <person name="Becker A."/>
            <person name="Abrahante J.E."/>
            <person name="Garbe J."/>
            <person name="Badalamenti J.P."/>
            <person name="Herman A."/>
            <person name="Mangelson H."/>
            <person name="Liachko I."/>
            <person name="Sullivan S."/>
            <person name="Sone E.D."/>
            <person name="Koren S."/>
            <person name="Silverstein K.A.T."/>
            <person name="Beckman K.B."/>
            <person name="Gohl D.M."/>
        </authorList>
    </citation>
    <scope>NUCLEOTIDE SEQUENCE</scope>
    <source>
        <strain evidence="1">Duluth1</strain>
        <tissue evidence="1">Whole animal</tissue>
    </source>
</reference>
<accession>A0A9D4NJM7</accession>
<evidence type="ECO:0000313" key="1">
    <source>
        <dbReference type="EMBL" id="KAH3895466.1"/>
    </source>
</evidence>
<dbReference type="PANTHER" id="PTHR46880:SF5">
    <property type="entry name" value="DUF4371 DOMAIN-CONTAINING PROTEIN"/>
    <property type="match status" value="1"/>
</dbReference>
<organism evidence="1 2">
    <name type="scientific">Dreissena polymorpha</name>
    <name type="common">Zebra mussel</name>
    <name type="synonym">Mytilus polymorpha</name>
    <dbReference type="NCBI Taxonomy" id="45954"/>
    <lineage>
        <taxon>Eukaryota</taxon>
        <taxon>Metazoa</taxon>
        <taxon>Spiralia</taxon>
        <taxon>Lophotrochozoa</taxon>
        <taxon>Mollusca</taxon>
        <taxon>Bivalvia</taxon>
        <taxon>Autobranchia</taxon>
        <taxon>Heteroconchia</taxon>
        <taxon>Euheterodonta</taxon>
        <taxon>Imparidentia</taxon>
        <taxon>Neoheterodontei</taxon>
        <taxon>Myida</taxon>
        <taxon>Dreissenoidea</taxon>
        <taxon>Dreissenidae</taxon>
        <taxon>Dreissena</taxon>
    </lineage>
</organism>